<comment type="caution">
    <text evidence="2">The sequence shown here is derived from an EMBL/GenBank/DDBJ whole genome shotgun (WGS) entry which is preliminary data.</text>
</comment>
<gene>
    <name evidence="2" type="ORF">A2008_11385</name>
</gene>
<keyword evidence="1" id="KW-0812">Transmembrane</keyword>
<organism evidence="2 3">
    <name type="scientific">Candidatus Wallbacteria bacterium GWC2_49_35</name>
    <dbReference type="NCBI Taxonomy" id="1817813"/>
    <lineage>
        <taxon>Bacteria</taxon>
        <taxon>Candidatus Walliibacteriota</taxon>
    </lineage>
</organism>
<evidence type="ECO:0008006" key="4">
    <source>
        <dbReference type="Google" id="ProtNLM"/>
    </source>
</evidence>
<evidence type="ECO:0000313" key="3">
    <source>
        <dbReference type="Proteomes" id="UP000178735"/>
    </source>
</evidence>
<accession>A0A1F7WD50</accession>
<dbReference type="EMBL" id="MGFH01000252">
    <property type="protein sequence ID" value="OGM00723.1"/>
    <property type="molecule type" value="Genomic_DNA"/>
</dbReference>
<name>A0A1F7WD50_9BACT</name>
<reference evidence="2 3" key="1">
    <citation type="journal article" date="2016" name="Nat. Commun.">
        <title>Thousands of microbial genomes shed light on interconnected biogeochemical processes in an aquifer system.</title>
        <authorList>
            <person name="Anantharaman K."/>
            <person name="Brown C.T."/>
            <person name="Hug L.A."/>
            <person name="Sharon I."/>
            <person name="Castelle C.J."/>
            <person name="Probst A.J."/>
            <person name="Thomas B.C."/>
            <person name="Singh A."/>
            <person name="Wilkins M.J."/>
            <person name="Karaoz U."/>
            <person name="Brodie E.L."/>
            <person name="Williams K.H."/>
            <person name="Hubbard S.S."/>
            <person name="Banfield J.F."/>
        </authorList>
    </citation>
    <scope>NUCLEOTIDE SEQUENCE [LARGE SCALE GENOMIC DNA]</scope>
</reference>
<feature type="transmembrane region" description="Helical" evidence="1">
    <location>
        <begin position="21"/>
        <end position="43"/>
    </location>
</feature>
<dbReference type="AlphaFoldDB" id="A0A1F7WD50"/>
<keyword evidence="1" id="KW-1133">Transmembrane helix</keyword>
<dbReference type="NCBIfam" id="TIGR02532">
    <property type="entry name" value="IV_pilin_GFxxxE"/>
    <property type="match status" value="1"/>
</dbReference>
<sequence length="226" mass="25076">MRLLNKNSAYALIKARKKGFSMAELIVVTLLMGIIFSMVMMVYKFVFLKQTLASQMMEGMRDIVLTVNYLKSDLNSAQINPTFMITDSLGRQKTDKTVAESLGESISEGAGKFSFIISEAGEACVVTYEIDQNRVLKRTIYDVFKNPVSSSILSRGKIVGAALARKLFKDGDDRSVCMNLSLKIATKNIDKGAAVDAVKDFSFNIFPYVLNNTIKNAEFQDKPAAY</sequence>
<dbReference type="Proteomes" id="UP000178735">
    <property type="component" value="Unassembled WGS sequence"/>
</dbReference>
<dbReference type="InterPro" id="IPR012902">
    <property type="entry name" value="N_methyl_site"/>
</dbReference>
<dbReference type="STRING" id="1817813.A2008_11385"/>
<evidence type="ECO:0000313" key="2">
    <source>
        <dbReference type="EMBL" id="OGM00723.1"/>
    </source>
</evidence>
<evidence type="ECO:0000256" key="1">
    <source>
        <dbReference type="SAM" id="Phobius"/>
    </source>
</evidence>
<proteinExistence type="predicted"/>
<keyword evidence="1" id="KW-0472">Membrane</keyword>
<protein>
    <recommendedName>
        <fullName evidence="4">Type II secretion system protein J</fullName>
    </recommendedName>
</protein>